<accession>A0ACD3AZ56</accession>
<protein>
    <submittedName>
        <fullName evidence="1">Uncharacterized protein</fullName>
    </submittedName>
</protein>
<evidence type="ECO:0000313" key="1">
    <source>
        <dbReference type="EMBL" id="TFK70974.1"/>
    </source>
</evidence>
<sequence length="513" mass="55862">MAPKRKSTVVDESANKKPRTRSKAAAVEAEEVAVEVSRGRGRPRGRGRGRGVDISTTTAAGDGGSSSGRGQTAKATAKGGKVRGGKTRITTADRAAKEAQEAKEKKDEVERRLTRTEAILAEAKTTVAPPARSRPPTSKVMPDAIKPSALRRRKSPTPEEEEEEEEDISDYKPVASESGEEEKGESEPQAESPAGSDADMEVEVEKKKGKGKEKGKEKEKEREVDVGVKGKKGDQSFLDIRSAGSALSSASSNQASNQATPLISDLSDDFGGGDDDAQDELLAAIFSDKIEVDDEQPNDIVFTKDQLQGSSRVTGGVFGGHALGNTANIADMEMENLQDQIPVNGFVKIFTTLVDNPAQATQADLKCVCKIQVAFSLKRVLQQVETKWSAITQERRIYLFEDDFWIARGMYDDLLQNDEDVVWQKEGTKYMIYLCAELSDSGTSFVPAQAMAIAPITKAKKALTPLQLYIVQKFDLQASITAQADGDVRFAYRKYLEVHKTFKIIKTMAKNNT</sequence>
<evidence type="ECO:0000313" key="2">
    <source>
        <dbReference type="Proteomes" id="UP000308600"/>
    </source>
</evidence>
<name>A0ACD3AZ56_9AGAR</name>
<dbReference type="EMBL" id="ML208304">
    <property type="protein sequence ID" value="TFK70974.1"/>
    <property type="molecule type" value="Genomic_DNA"/>
</dbReference>
<reference evidence="1 2" key="1">
    <citation type="journal article" date="2019" name="Nat. Ecol. Evol.">
        <title>Megaphylogeny resolves global patterns of mushroom evolution.</title>
        <authorList>
            <person name="Varga T."/>
            <person name="Krizsan K."/>
            <person name="Foldi C."/>
            <person name="Dima B."/>
            <person name="Sanchez-Garcia M."/>
            <person name="Sanchez-Ramirez S."/>
            <person name="Szollosi G.J."/>
            <person name="Szarkandi J.G."/>
            <person name="Papp V."/>
            <person name="Albert L."/>
            <person name="Andreopoulos W."/>
            <person name="Angelini C."/>
            <person name="Antonin V."/>
            <person name="Barry K.W."/>
            <person name="Bougher N.L."/>
            <person name="Buchanan P."/>
            <person name="Buyck B."/>
            <person name="Bense V."/>
            <person name="Catcheside P."/>
            <person name="Chovatia M."/>
            <person name="Cooper J."/>
            <person name="Damon W."/>
            <person name="Desjardin D."/>
            <person name="Finy P."/>
            <person name="Geml J."/>
            <person name="Haridas S."/>
            <person name="Hughes K."/>
            <person name="Justo A."/>
            <person name="Karasinski D."/>
            <person name="Kautmanova I."/>
            <person name="Kiss B."/>
            <person name="Kocsube S."/>
            <person name="Kotiranta H."/>
            <person name="LaButti K.M."/>
            <person name="Lechner B.E."/>
            <person name="Liimatainen K."/>
            <person name="Lipzen A."/>
            <person name="Lukacs Z."/>
            <person name="Mihaltcheva S."/>
            <person name="Morgado L.N."/>
            <person name="Niskanen T."/>
            <person name="Noordeloos M.E."/>
            <person name="Ohm R.A."/>
            <person name="Ortiz-Santana B."/>
            <person name="Ovrebo C."/>
            <person name="Racz N."/>
            <person name="Riley R."/>
            <person name="Savchenko A."/>
            <person name="Shiryaev A."/>
            <person name="Soop K."/>
            <person name="Spirin V."/>
            <person name="Szebenyi C."/>
            <person name="Tomsovsky M."/>
            <person name="Tulloss R.E."/>
            <person name="Uehling J."/>
            <person name="Grigoriev I.V."/>
            <person name="Vagvolgyi C."/>
            <person name="Papp T."/>
            <person name="Martin F.M."/>
            <person name="Miettinen O."/>
            <person name="Hibbett D.S."/>
            <person name="Nagy L.G."/>
        </authorList>
    </citation>
    <scope>NUCLEOTIDE SEQUENCE [LARGE SCALE GENOMIC DNA]</scope>
    <source>
        <strain evidence="1 2">NL-1719</strain>
    </source>
</reference>
<proteinExistence type="predicted"/>
<keyword evidence="2" id="KW-1185">Reference proteome</keyword>
<gene>
    <name evidence="1" type="ORF">BDN72DRAFT_895958</name>
</gene>
<dbReference type="Proteomes" id="UP000308600">
    <property type="component" value="Unassembled WGS sequence"/>
</dbReference>
<organism evidence="1 2">
    <name type="scientific">Pluteus cervinus</name>
    <dbReference type="NCBI Taxonomy" id="181527"/>
    <lineage>
        <taxon>Eukaryota</taxon>
        <taxon>Fungi</taxon>
        <taxon>Dikarya</taxon>
        <taxon>Basidiomycota</taxon>
        <taxon>Agaricomycotina</taxon>
        <taxon>Agaricomycetes</taxon>
        <taxon>Agaricomycetidae</taxon>
        <taxon>Agaricales</taxon>
        <taxon>Pluteineae</taxon>
        <taxon>Pluteaceae</taxon>
        <taxon>Pluteus</taxon>
    </lineage>
</organism>